<organism evidence="6 7">
    <name type="scientific">Thiomicrorhabdus sediminis</name>
    <dbReference type="NCBI Taxonomy" id="2580412"/>
    <lineage>
        <taxon>Bacteria</taxon>
        <taxon>Pseudomonadati</taxon>
        <taxon>Pseudomonadota</taxon>
        <taxon>Gammaproteobacteria</taxon>
        <taxon>Thiotrichales</taxon>
        <taxon>Piscirickettsiaceae</taxon>
        <taxon>Thiomicrorhabdus</taxon>
    </lineage>
</organism>
<dbReference type="Gene3D" id="3.30.420.40">
    <property type="match status" value="2"/>
</dbReference>
<keyword evidence="2" id="KW-0808">Transferase</keyword>
<evidence type="ECO:0000313" key="7">
    <source>
        <dbReference type="Proteomes" id="UP000304864"/>
    </source>
</evidence>
<dbReference type="PANTHER" id="PTHR10196:SF80">
    <property type="entry name" value="D-RIBULOSE KINASE"/>
    <property type="match status" value="1"/>
</dbReference>
<comment type="similarity">
    <text evidence="1">Belongs to the FGGY kinase family.</text>
</comment>
<dbReference type="CDD" id="cd07783">
    <property type="entry name" value="ASKHA_NBD_FGGY_SePSK_AtXK1-like"/>
    <property type="match status" value="1"/>
</dbReference>
<feature type="domain" description="Carbohydrate kinase FGGY N-terminal" evidence="5">
    <location>
        <begin position="89"/>
        <end position="344"/>
    </location>
</feature>
<sequence length="573" mass="63242">MNLTVITPTDLVIKDTLYMSKIRLFIIILRLIVTFLLRIVSSILHKKTAPNSAQSCANWVKPKNARFNIDYNSVFALIIVDQMHHKTTVILGIDIGTSGIRGCLVERDLNSNNEQILLQHNQSMALPDNADNDQNGVSVQDPRIWIETLNRVLRQLSVDFDLQRVEHLVCDATSSTVLLADSELKPITKALMYNDSQAKAEAQRIASLCQNLNIETAASGASSTLAKALLLINRAALSTRPSKDDAKSVKILHQIDLVNHYLADFDYISDENNALKLGYDSIAQTWPDWVVNLIEQDSSNRLSLPQIVSSGTCLGRVKTSIAQRYGINQSARLYAGTTDSIAGFLATGAHKTGDAVSSLGSSIAVKLVTDKPVFSSQFGLYSHKLKSAWLVGGASNCGGLSLLQFYDLVVLIKLLELIKLLHNKQDYQKQSDCYPLIKTGERFPIADSDKKAVLPEYIAMAKNIDTERIDEILNAARSTNHLSEQQQAYIAPHIDNILHLINGLVNIETLSYQRLSEMSGTQVNRLFSIGGGLQNEIWMALRGLHFKTLHSSLMNNTSTDGSAALGVTRLIEF</sequence>
<dbReference type="InterPro" id="IPR043129">
    <property type="entry name" value="ATPase_NBD"/>
</dbReference>
<dbReference type="GO" id="GO:0004856">
    <property type="term" value="F:D-xylulokinase activity"/>
    <property type="evidence" value="ECO:0007669"/>
    <property type="project" value="TreeGrafter"/>
</dbReference>
<keyword evidence="3" id="KW-0418">Kinase</keyword>
<dbReference type="SUPFAM" id="SSF53067">
    <property type="entry name" value="Actin-like ATPase domain"/>
    <property type="match status" value="1"/>
</dbReference>
<dbReference type="AlphaFoldDB" id="A0A4P9K5A3"/>
<dbReference type="InterPro" id="IPR018484">
    <property type="entry name" value="FGGY_N"/>
</dbReference>
<keyword evidence="7" id="KW-1185">Reference proteome</keyword>
<evidence type="ECO:0000259" key="5">
    <source>
        <dbReference type="Pfam" id="PF00370"/>
    </source>
</evidence>
<feature type="transmembrane region" description="Helical" evidence="4">
    <location>
        <begin position="24"/>
        <end position="44"/>
    </location>
</feature>
<keyword evidence="4" id="KW-0812">Transmembrane</keyword>
<dbReference type="Proteomes" id="UP000304864">
    <property type="component" value="Chromosome"/>
</dbReference>
<keyword evidence="4" id="KW-0472">Membrane</keyword>
<dbReference type="Pfam" id="PF00370">
    <property type="entry name" value="FGGY_N"/>
    <property type="match status" value="1"/>
</dbReference>
<protein>
    <recommendedName>
        <fullName evidence="5">Carbohydrate kinase FGGY N-terminal domain-containing protein</fullName>
    </recommendedName>
</protein>
<dbReference type="EMBL" id="CP040602">
    <property type="protein sequence ID" value="QCU90149.1"/>
    <property type="molecule type" value="Genomic_DNA"/>
</dbReference>
<evidence type="ECO:0000256" key="1">
    <source>
        <dbReference type="ARBA" id="ARBA00009156"/>
    </source>
</evidence>
<dbReference type="PANTHER" id="PTHR10196">
    <property type="entry name" value="SUGAR KINASE"/>
    <property type="match status" value="1"/>
</dbReference>
<evidence type="ECO:0000256" key="4">
    <source>
        <dbReference type="SAM" id="Phobius"/>
    </source>
</evidence>
<name>A0A4P9K5A3_9GAMM</name>
<dbReference type="GO" id="GO:0005829">
    <property type="term" value="C:cytosol"/>
    <property type="evidence" value="ECO:0007669"/>
    <property type="project" value="TreeGrafter"/>
</dbReference>
<reference evidence="6 7" key="1">
    <citation type="submission" date="2019-05" db="EMBL/GenBank/DDBJ databases">
        <title>Thiomicrorhabdus sediminis sp. nov, a novel sulfur-oxidizing bacterium isolated from coastal sediment.</title>
        <authorList>
            <person name="Liu X."/>
        </authorList>
    </citation>
    <scope>NUCLEOTIDE SEQUENCE [LARGE SCALE GENOMIC DNA]</scope>
    <source>
        <strain evidence="6 7">G1</strain>
    </source>
</reference>
<keyword evidence="4" id="KW-1133">Transmembrane helix</keyword>
<evidence type="ECO:0000313" key="6">
    <source>
        <dbReference type="EMBL" id="QCU90149.1"/>
    </source>
</evidence>
<proteinExistence type="inferred from homology"/>
<dbReference type="GO" id="GO:0005997">
    <property type="term" value="P:xylulose metabolic process"/>
    <property type="evidence" value="ECO:0007669"/>
    <property type="project" value="TreeGrafter"/>
</dbReference>
<accession>A0A4P9K5A3</accession>
<evidence type="ECO:0000256" key="2">
    <source>
        <dbReference type="ARBA" id="ARBA00022679"/>
    </source>
</evidence>
<dbReference type="KEGG" id="thig:FE785_05665"/>
<gene>
    <name evidence="6" type="ORF">FE785_05665</name>
</gene>
<dbReference type="OrthoDB" id="9805576at2"/>
<evidence type="ECO:0000256" key="3">
    <source>
        <dbReference type="ARBA" id="ARBA00022777"/>
    </source>
</evidence>